<evidence type="ECO:0000259" key="2">
    <source>
        <dbReference type="Pfam" id="PF06452"/>
    </source>
</evidence>
<dbReference type="GO" id="GO:0016052">
    <property type="term" value="P:carbohydrate catabolic process"/>
    <property type="evidence" value="ECO:0007669"/>
    <property type="project" value="InterPro"/>
</dbReference>
<dbReference type="PANTHER" id="PTHR12631">
    <property type="entry name" value="ALPHA-L-IDURONIDASE"/>
    <property type="match status" value="1"/>
</dbReference>
<proteinExistence type="predicted"/>
<dbReference type="PATRIC" id="fig|92835.4.peg.2513"/>
<dbReference type="PANTHER" id="PTHR12631:SF10">
    <property type="entry name" value="BETA-XYLOSIDASE-LIKE PROTEIN-RELATED"/>
    <property type="match status" value="1"/>
</dbReference>
<dbReference type="SUPFAM" id="SSF51445">
    <property type="entry name" value="(Trans)glycosidases"/>
    <property type="match status" value="1"/>
</dbReference>
<keyword evidence="4" id="KW-1185">Reference proteome</keyword>
<feature type="domain" description="Carbohydrate-binding" evidence="2">
    <location>
        <begin position="938"/>
        <end position="1086"/>
    </location>
</feature>
<organism evidence="3 4">
    <name type="scientific">Microbacterium terrae</name>
    <dbReference type="NCBI Taxonomy" id="69369"/>
    <lineage>
        <taxon>Bacteria</taxon>
        <taxon>Bacillati</taxon>
        <taxon>Actinomycetota</taxon>
        <taxon>Actinomycetes</taxon>
        <taxon>Micrococcales</taxon>
        <taxon>Microbacteriaceae</taxon>
        <taxon>Microbacterium</taxon>
    </lineage>
</organism>
<dbReference type="GO" id="GO:0030246">
    <property type="term" value="F:carbohydrate binding"/>
    <property type="evidence" value="ECO:0007669"/>
    <property type="project" value="InterPro"/>
</dbReference>
<keyword evidence="1" id="KW-0732">Signal</keyword>
<reference evidence="3 4" key="1">
    <citation type="submission" date="2015-02" db="EMBL/GenBank/DDBJ databases">
        <title>Draft genome sequences of ten Microbacterium spp. with emphasis on heavy metal contaminated environments.</title>
        <authorList>
            <person name="Corretto E."/>
        </authorList>
    </citation>
    <scope>NUCLEOTIDE SEQUENCE [LARGE SCALE GENOMIC DNA]</scope>
    <source>
        <strain evidence="3 4">DSM 12510</strain>
    </source>
</reference>
<dbReference type="Gene3D" id="2.60.120.260">
    <property type="entry name" value="Galactose-binding domain-like"/>
    <property type="match status" value="1"/>
</dbReference>
<accession>A0A0M2GY46</accession>
<dbReference type="CDD" id="cd09621">
    <property type="entry name" value="CBM9_like_5"/>
    <property type="match status" value="1"/>
</dbReference>
<protein>
    <recommendedName>
        <fullName evidence="2">Carbohydrate-binding domain-containing protein</fullName>
    </recommendedName>
</protein>
<dbReference type="Gene3D" id="3.20.20.80">
    <property type="entry name" value="Glycosidases"/>
    <property type="match status" value="1"/>
</dbReference>
<sequence>MNPSRLRRLGAAPALVAALVLGTLAATPAAAADPLTVEGESPTSTNITPGAAAQNAASGGRSLQLYTAAAAPAGGYVASYEVTVPAASHYRLDATTIPVGVAWASPYRFRVNDGAWQDTSKARQLAVVSPELRTYELGTVTLAEGVNTVTFQVTERRTSPNTNYAMFLDAFTLTPVPVQLASVTAPDRFGVFEAGESVSLEAALNADAPGETAVEWTVADYDGAEIAAGTTTVATGGTIAAIDLGDDLDTGAYRVEARLAGETATVTGAFAVLPSSADRADIDDSPFAVDVYGSKLIASDDAEAFAHVLELTGVDWIRDRQRWNDVINPRPGTIDFSGEQQPQAWLEAADAAGLKTMSSFHDGPSWTRTSTRELPQDLRDMYAFALAAGEHYDGLVDAWQLWNEQNRKFALESEGADRYASVIKAAALGFLDSGTDAQMIGGGLAGVDPHYAQWQFRNGILDYLDAYAYHTHTTVNSIASGNAHPDFSSQISAAEAFGGDAKGRWVTEAGIALNTADATQLPTAGQEKLQARYIVTSAAESLAQGSTKQFFFIAAPYREGVSYWSMYRSPDEPMAALTAQSVLTAELGEGRYAGRLSGLPEGVSAYVFDTGAEPTAVLWADVDTEVSIRVKGNTGAVTDLMGRPADAAVKGGKVTLTVGPDPVYVSAPKGFRGVEAAPAHVAPAAAVTADGFTDAERVIVQQVFDADTSKNAQLYGYGLSTTAPTALTAELYNFNDHDVTAVVSATAEGGWQVAGAGTGVGIPAGGRVEVPLTITPGADLQQSIADLTIVATVDGEASSPSVTELRPRTAALAAAHIVVDGEDRLRVTYTNATGAAQHISRADWSFGDDSDSTAESIEVAPGARVALDSPAAPAGAGETEYRVAVHVDGVGVVSTRGILSARDHADVATVAERTIVVDGVRDDLADAPGQRLAAPGVDADSIAATAWFTWDDEHLYLTAEVRDDIHTQPFTGNATWQADGLQFAIAPGWPGETALRPEIQPRIEFGFARTPAGPQLYRYASGSVGGFLTDLDIAAVRDESTGVTTYEAAVPWSTLSPIGVGPASAASLSIVANDADGDGTRGWVQWGGGITTAKDSELFEPVIFG</sequence>
<dbReference type="InterPro" id="IPR006311">
    <property type="entry name" value="TAT_signal"/>
</dbReference>
<dbReference type="Pfam" id="PF06452">
    <property type="entry name" value="CBM9_1"/>
    <property type="match status" value="1"/>
</dbReference>
<evidence type="ECO:0000256" key="1">
    <source>
        <dbReference type="SAM" id="SignalP"/>
    </source>
</evidence>
<dbReference type="InterPro" id="IPR017853">
    <property type="entry name" value="GH"/>
</dbReference>
<dbReference type="Gene3D" id="2.60.40.1190">
    <property type="match status" value="1"/>
</dbReference>
<gene>
    <name evidence="3" type="ORF">RS81_02480</name>
</gene>
<evidence type="ECO:0000313" key="4">
    <source>
        <dbReference type="Proteomes" id="UP000033956"/>
    </source>
</evidence>
<dbReference type="EMBL" id="JYIZ01000054">
    <property type="protein sequence ID" value="KJL38685.1"/>
    <property type="molecule type" value="Genomic_DNA"/>
</dbReference>
<dbReference type="STRING" id="92835.RS81_02480"/>
<evidence type="ECO:0000313" key="3">
    <source>
        <dbReference type="EMBL" id="KJL38685.1"/>
    </source>
</evidence>
<dbReference type="OrthoDB" id="9776971at2"/>
<dbReference type="AlphaFoldDB" id="A0A0M2GY46"/>
<dbReference type="GO" id="GO:0004553">
    <property type="term" value="F:hydrolase activity, hydrolyzing O-glycosyl compounds"/>
    <property type="evidence" value="ECO:0007669"/>
    <property type="project" value="InterPro"/>
</dbReference>
<comment type="caution">
    <text evidence="3">The sequence shown here is derived from an EMBL/GenBank/DDBJ whole genome shotgun (WGS) entry which is preliminary data.</text>
</comment>
<dbReference type="PROSITE" id="PS51318">
    <property type="entry name" value="TAT"/>
    <property type="match status" value="1"/>
</dbReference>
<dbReference type="RefSeq" id="WP_045276383.1">
    <property type="nucleotide sequence ID" value="NZ_BAAAUP010000002.1"/>
</dbReference>
<feature type="signal peptide" evidence="1">
    <location>
        <begin position="1"/>
        <end position="31"/>
    </location>
</feature>
<dbReference type="InterPro" id="IPR010502">
    <property type="entry name" value="Carb-bd_dom_fam9"/>
</dbReference>
<feature type="chain" id="PRO_5005633363" description="Carbohydrate-binding domain-containing protein" evidence="1">
    <location>
        <begin position="32"/>
        <end position="1105"/>
    </location>
</feature>
<dbReference type="InterPro" id="IPR051923">
    <property type="entry name" value="Glycosyl_Hydrolase_39"/>
</dbReference>
<name>A0A0M2GY46_9MICO</name>
<dbReference type="Proteomes" id="UP000033956">
    <property type="component" value="Unassembled WGS sequence"/>
</dbReference>
<dbReference type="SUPFAM" id="SSF49344">
    <property type="entry name" value="CBD9-like"/>
    <property type="match status" value="1"/>
</dbReference>